<organism evidence="1 2">
    <name type="scientific">Perca flavescens</name>
    <name type="common">American yellow perch</name>
    <name type="synonym">Morone flavescens</name>
    <dbReference type="NCBI Taxonomy" id="8167"/>
    <lineage>
        <taxon>Eukaryota</taxon>
        <taxon>Metazoa</taxon>
        <taxon>Chordata</taxon>
        <taxon>Craniata</taxon>
        <taxon>Vertebrata</taxon>
        <taxon>Euteleostomi</taxon>
        <taxon>Actinopterygii</taxon>
        <taxon>Neopterygii</taxon>
        <taxon>Teleostei</taxon>
        <taxon>Neoteleostei</taxon>
        <taxon>Acanthomorphata</taxon>
        <taxon>Eupercaria</taxon>
        <taxon>Perciformes</taxon>
        <taxon>Percoidei</taxon>
        <taxon>Percidae</taxon>
        <taxon>Percinae</taxon>
        <taxon>Perca</taxon>
    </lineage>
</organism>
<keyword evidence="2" id="KW-1185">Reference proteome</keyword>
<sequence length="95" mass="10258">MGALRGAILGDVAATPKMAELAYEDGTGSASLSALCGNLLGHKTLIRDSQHNMREINSHLNEEESYDCRNKVCKSSVNLKCIGLTQQLVMQVCYA</sequence>
<dbReference type="Proteomes" id="UP000295070">
    <property type="component" value="Chromosome 8"/>
</dbReference>
<accession>A0A484D2D7</accession>
<protein>
    <submittedName>
        <fullName evidence="1">Uncharacterized protein</fullName>
    </submittedName>
</protein>
<reference evidence="1 2" key="1">
    <citation type="submission" date="2019-01" db="EMBL/GenBank/DDBJ databases">
        <title>A chromosome-scale genome assembly of the yellow perch, Perca flavescens.</title>
        <authorList>
            <person name="Feron R."/>
            <person name="Morvezen R."/>
            <person name="Bestin A."/>
            <person name="Haffray P."/>
            <person name="Klopp C."/>
            <person name="Zahm M."/>
            <person name="Cabau C."/>
            <person name="Roques C."/>
            <person name="Donnadieu C."/>
            <person name="Bouchez O."/>
            <person name="Christie M."/>
            <person name="Larson W."/>
            <person name="Guiguen Y."/>
        </authorList>
    </citation>
    <scope>NUCLEOTIDE SEQUENCE [LARGE SCALE GENOMIC DNA]</scope>
    <source>
        <strain evidence="1">YP-PL-M2</strain>
        <tissue evidence="1">Blood</tissue>
    </source>
</reference>
<gene>
    <name evidence="1" type="ORF">EPR50_G00086020</name>
</gene>
<name>A0A484D2D7_PERFV</name>
<dbReference type="EMBL" id="SCKG01000008">
    <property type="protein sequence ID" value="TDH09374.1"/>
    <property type="molecule type" value="Genomic_DNA"/>
</dbReference>
<dbReference type="AlphaFoldDB" id="A0A484D2D7"/>
<proteinExistence type="predicted"/>
<evidence type="ECO:0000313" key="2">
    <source>
        <dbReference type="Proteomes" id="UP000295070"/>
    </source>
</evidence>
<evidence type="ECO:0000313" key="1">
    <source>
        <dbReference type="EMBL" id="TDH09374.1"/>
    </source>
</evidence>
<comment type="caution">
    <text evidence="1">The sequence shown here is derived from an EMBL/GenBank/DDBJ whole genome shotgun (WGS) entry which is preliminary data.</text>
</comment>